<feature type="region of interest" description="Disordered" evidence="1">
    <location>
        <begin position="1"/>
        <end position="113"/>
    </location>
</feature>
<dbReference type="AlphaFoldDB" id="U4L9W0"/>
<dbReference type="Proteomes" id="UP000018144">
    <property type="component" value="Unassembled WGS sequence"/>
</dbReference>
<feature type="region of interest" description="Disordered" evidence="1">
    <location>
        <begin position="231"/>
        <end position="259"/>
    </location>
</feature>
<reference evidence="2 3" key="1">
    <citation type="journal article" date="2013" name="PLoS Genet.">
        <title>The genome and development-dependent transcriptomes of Pyronema confluens: a window into fungal evolution.</title>
        <authorList>
            <person name="Traeger S."/>
            <person name="Altegoer F."/>
            <person name="Freitag M."/>
            <person name="Gabaldon T."/>
            <person name="Kempken F."/>
            <person name="Kumar A."/>
            <person name="Marcet-Houben M."/>
            <person name="Poggeler S."/>
            <person name="Stajich J.E."/>
            <person name="Nowrousian M."/>
        </authorList>
    </citation>
    <scope>NUCLEOTIDE SEQUENCE [LARGE SCALE GENOMIC DNA]</scope>
    <source>
        <strain evidence="3">CBS 100304</strain>
        <tissue evidence="2">Vegetative mycelium</tissue>
    </source>
</reference>
<protein>
    <submittedName>
        <fullName evidence="2">Uncharacterized protein</fullName>
    </submittedName>
</protein>
<evidence type="ECO:0000256" key="1">
    <source>
        <dbReference type="SAM" id="MobiDB-lite"/>
    </source>
</evidence>
<feature type="compositionally biased region" description="Low complexity" evidence="1">
    <location>
        <begin position="325"/>
        <end position="342"/>
    </location>
</feature>
<evidence type="ECO:0000313" key="3">
    <source>
        <dbReference type="Proteomes" id="UP000018144"/>
    </source>
</evidence>
<keyword evidence="3" id="KW-1185">Reference proteome</keyword>
<feature type="compositionally biased region" description="Low complexity" evidence="1">
    <location>
        <begin position="66"/>
        <end position="94"/>
    </location>
</feature>
<proteinExistence type="predicted"/>
<sequence length="488" mass="52931">MSTDHSSLPDVRTDSSPPISPLENSARVAFTPHKKLPTPSPTKGPTISITHKDTEPPRFVTVVKTPRSSSIGIQSSLSSSRSAPSPVPALPLLSNGNSMKDPQDQQQIPQGPTGHPFLFVPPENYYRMERPRPIKQVSHGPCHGYHTLRGQPVLQLPELPQIPNTPVFAGTGFGEGSEGRSPLLGLLGPPRSAGQDSGWGSEVLHSDIDIDITPPGSGGPKDIELQSYPEHGIAGNRYPHTGDSTDGSRHPNSPHARAERQLSLASLLIATVQDQRQPDHFHGSFLSPYSPHQPSLVPLNSPLSAEDTTSGQRIFRSIIKTATPSSIRKPSSGSLSSSSGTSSAITRCPFISSHLHLSTHTNHLSTHLLSSLNQLRNEITIMTPASAQRYAAFNRLGQYKQDLIKLETNILHVKGSFETLITENRLLGLPGGVKRTMEINLQVLEDEGREARRVWELVRGEWEEMAAGGARSGGWWGWWPGRECCGGV</sequence>
<feature type="region of interest" description="Disordered" evidence="1">
    <location>
        <begin position="319"/>
        <end position="342"/>
    </location>
</feature>
<accession>U4L9W0</accession>
<dbReference type="EMBL" id="HF936188">
    <property type="protein sequence ID" value="CCX15519.1"/>
    <property type="molecule type" value="Genomic_DNA"/>
</dbReference>
<evidence type="ECO:0000313" key="2">
    <source>
        <dbReference type="EMBL" id="CCX15519.1"/>
    </source>
</evidence>
<organism evidence="2 3">
    <name type="scientific">Pyronema omphalodes (strain CBS 100304)</name>
    <name type="common">Pyronema confluens</name>
    <dbReference type="NCBI Taxonomy" id="1076935"/>
    <lineage>
        <taxon>Eukaryota</taxon>
        <taxon>Fungi</taxon>
        <taxon>Dikarya</taxon>
        <taxon>Ascomycota</taxon>
        <taxon>Pezizomycotina</taxon>
        <taxon>Pezizomycetes</taxon>
        <taxon>Pezizales</taxon>
        <taxon>Pyronemataceae</taxon>
        <taxon>Pyronema</taxon>
    </lineage>
</organism>
<feature type="region of interest" description="Disordered" evidence="1">
    <location>
        <begin position="279"/>
        <end position="307"/>
    </location>
</feature>
<gene>
    <name evidence="2" type="ORF">PCON_01847</name>
</gene>
<name>U4L9W0_PYROM</name>